<name>A0A0C9LTH5_9FUNG</name>
<dbReference type="Proteomes" id="UP000053815">
    <property type="component" value="Unassembled WGS sequence"/>
</dbReference>
<evidence type="ECO:0000256" key="1">
    <source>
        <dbReference type="SAM" id="Phobius"/>
    </source>
</evidence>
<dbReference type="OrthoDB" id="10601631at2759"/>
<gene>
    <name evidence="2" type="ORF">MAM1_0047d03200</name>
</gene>
<accession>A0A0C9LTH5</accession>
<keyword evidence="1" id="KW-0472">Membrane</keyword>
<dbReference type="EMBL" id="DF836336">
    <property type="protein sequence ID" value="GAN03745.1"/>
    <property type="molecule type" value="Genomic_DNA"/>
</dbReference>
<keyword evidence="3" id="KW-1185">Reference proteome</keyword>
<evidence type="ECO:0000313" key="3">
    <source>
        <dbReference type="Proteomes" id="UP000053815"/>
    </source>
</evidence>
<feature type="transmembrane region" description="Helical" evidence="1">
    <location>
        <begin position="46"/>
        <end position="68"/>
    </location>
</feature>
<evidence type="ECO:0000313" key="2">
    <source>
        <dbReference type="EMBL" id="GAN03745.1"/>
    </source>
</evidence>
<sequence>MMSTSQNDRWRLWLWLWWEPTTEVTTSSPFAYELIKETSTINYKRAYSVTMATSVSTSAAAAAAAAAVEIKSEFPPLTRIQIILIALLSSAVLLFLLCTIVYLIYKRIKTKQQQKMAESERHDKMAVGGLHRSTRPIIYNICTDINSTAFLNPSASTTFTVSSSQSTSRFQEYFPA</sequence>
<organism evidence="2">
    <name type="scientific">Mucor ambiguus</name>
    <dbReference type="NCBI Taxonomy" id="91626"/>
    <lineage>
        <taxon>Eukaryota</taxon>
        <taxon>Fungi</taxon>
        <taxon>Fungi incertae sedis</taxon>
        <taxon>Mucoromycota</taxon>
        <taxon>Mucoromycotina</taxon>
        <taxon>Mucoromycetes</taxon>
        <taxon>Mucorales</taxon>
        <taxon>Mucorineae</taxon>
        <taxon>Mucoraceae</taxon>
        <taxon>Mucor</taxon>
    </lineage>
</organism>
<reference evidence="2" key="1">
    <citation type="submission" date="2014-09" db="EMBL/GenBank/DDBJ databases">
        <title>Draft genome sequence of an oleaginous Mucoromycotina fungus Mucor ambiguus NBRC6742.</title>
        <authorList>
            <person name="Takeda I."/>
            <person name="Yamane N."/>
            <person name="Morita T."/>
            <person name="Tamano K."/>
            <person name="Machida M."/>
            <person name="Baker S."/>
            <person name="Koike H."/>
        </authorList>
    </citation>
    <scope>NUCLEOTIDE SEQUENCE</scope>
    <source>
        <strain evidence="2">NBRC 6742</strain>
    </source>
</reference>
<proteinExistence type="predicted"/>
<protein>
    <submittedName>
        <fullName evidence="2">Uncharacterized protein</fullName>
    </submittedName>
</protein>
<keyword evidence="1" id="KW-1133">Transmembrane helix</keyword>
<feature type="transmembrane region" description="Helical" evidence="1">
    <location>
        <begin position="80"/>
        <end position="105"/>
    </location>
</feature>
<dbReference type="AlphaFoldDB" id="A0A0C9LTH5"/>
<keyword evidence="1" id="KW-0812">Transmembrane</keyword>